<dbReference type="Pfam" id="PF02536">
    <property type="entry name" value="mTERF"/>
    <property type="match status" value="1"/>
</dbReference>
<keyword evidence="2" id="KW-0806">Transcription termination</keyword>
<evidence type="ECO:0000313" key="4">
    <source>
        <dbReference type="EnsemblPlants" id="AUR62018586-RA:cds"/>
    </source>
</evidence>
<dbReference type="GeneID" id="110711680"/>
<comment type="similarity">
    <text evidence="1">Belongs to the mTERF family.</text>
</comment>
<keyword evidence="5" id="KW-1185">Reference proteome</keyword>
<reference evidence="4" key="2">
    <citation type="submission" date="2021-03" db="UniProtKB">
        <authorList>
            <consortium name="EnsemblPlants"/>
        </authorList>
    </citation>
    <scope>IDENTIFICATION</scope>
</reference>
<dbReference type="PANTHER" id="PTHR13068:SF223">
    <property type="entry name" value="MITOCHONDRIAL TRANSCRIPTION TERMINATION FACTOR FAMILY PROTEIN"/>
    <property type="match status" value="1"/>
</dbReference>
<dbReference type="KEGG" id="cqi:110711680"/>
<evidence type="ECO:0000256" key="1">
    <source>
        <dbReference type="ARBA" id="ARBA00007692"/>
    </source>
</evidence>
<keyword evidence="3" id="KW-0809">Transit peptide</keyword>
<dbReference type="FunFam" id="1.25.70.10:FF:000026">
    <property type="entry name" value="Mitochondrial transcription termination factor family protein"/>
    <property type="match status" value="1"/>
</dbReference>
<dbReference type="InterPro" id="IPR038538">
    <property type="entry name" value="MTERF_sf"/>
</dbReference>
<dbReference type="OrthoDB" id="637682at2759"/>
<dbReference type="Gene3D" id="1.25.70.10">
    <property type="entry name" value="Transcription termination factor 3, mitochondrial"/>
    <property type="match status" value="1"/>
</dbReference>
<name>A0A803LTP2_CHEQI</name>
<dbReference type="RefSeq" id="XP_021745790.1">
    <property type="nucleotide sequence ID" value="XM_021890098.1"/>
</dbReference>
<accession>A0A803LTP2</accession>
<dbReference type="OMA" id="MRMTERR"/>
<dbReference type="GO" id="GO:0006353">
    <property type="term" value="P:DNA-templated transcription termination"/>
    <property type="evidence" value="ECO:0007669"/>
    <property type="project" value="UniProtKB-KW"/>
</dbReference>
<dbReference type="InterPro" id="IPR003690">
    <property type="entry name" value="MTERF"/>
</dbReference>
<gene>
    <name evidence="4" type="primary">LOC110711680</name>
</gene>
<proteinExistence type="inferred from homology"/>
<dbReference type="SMART" id="SM00733">
    <property type="entry name" value="Mterf"/>
    <property type="match status" value="5"/>
</dbReference>
<organism evidence="4 5">
    <name type="scientific">Chenopodium quinoa</name>
    <name type="common">Quinoa</name>
    <dbReference type="NCBI Taxonomy" id="63459"/>
    <lineage>
        <taxon>Eukaryota</taxon>
        <taxon>Viridiplantae</taxon>
        <taxon>Streptophyta</taxon>
        <taxon>Embryophyta</taxon>
        <taxon>Tracheophyta</taxon>
        <taxon>Spermatophyta</taxon>
        <taxon>Magnoliopsida</taxon>
        <taxon>eudicotyledons</taxon>
        <taxon>Gunneridae</taxon>
        <taxon>Pentapetalae</taxon>
        <taxon>Caryophyllales</taxon>
        <taxon>Chenopodiaceae</taxon>
        <taxon>Chenopodioideae</taxon>
        <taxon>Atripliceae</taxon>
        <taxon>Chenopodium</taxon>
    </lineage>
</organism>
<dbReference type="PANTHER" id="PTHR13068">
    <property type="entry name" value="CGI-12 PROTEIN-RELATED"/>
    <property type="match status" value="1"/>
</dbReference>
<dbReference type="EnsemblPlants" id="AUR62018586-RA">
    <property type="protein sequence ID" value="AUR62018586-RA:cds"/>
    <property type="gene ID" value="AUR62018586"/>
</dbReference>
<dbReference type="Proteomes" id="UP000596660">
    <property type="component" value="Unplaced"/>
</dbReference>
<dbReference type="AlphaFoldDB" id="A0A803LTP2"/>
<evidence type="ECO:0000256" key="2">
    <source>
        <dbReference type="ARBA" id="ARBA00022472"/>
    </source>
</evidence>
<dbReference type="Gramene" id="AUR62018586-RA">
    <property type="protein sequence ID" value="AUR62018586-RA:cds"/>
    <property type="gene ID" value="AUR62018586"/>
</dbReference>
<evidence type="ECO:0000313" key="5">
    <source>
        <dbReference type="Proteomes" id="UP000596660"/>
    </source>
</evidence>
<evidence type="ECO:0000256" key="3">
    <source>
        <dbReference type="ARBA" id="ARBA00022946"/>
    </source>
</evidence>
<dbReference type="SMR" id="A0A803LTP2"/>
<protein>
    <submittedName>
        <fullName evidence="4">Uncharacterized protein</fullName>
    </submittedName>
</protein>
<keyword evidence="2" id="KW-0804">Transcription</keyword>
<keyword evidence="2" id="KW-0805">Transcription regulation</keyword>
<sequence length="387" mass="44411">MKGEVCVFRILFTVQSIKVDLRNYYCHTSPCAKAGFFSTTTKSSSRSSPLVDEGVQEVRKLVQFPKCAAEVLSNYGCSESQISTIFSRVPPLRNAIPSLLDSKLYLLRKLGVSSSELVSMIHCRPRLLRCQINRHFDERLNHLLSLFESRDLCVRAIIRNPSLLIYDFHKTLIPTFSMYEKMGLSKSEVISMLLLRPTLIQRTNMSSEKLDYIRRTGICSDSKMYKYVVTIIGVSRFETIREKVANLEKYGFSEDEVLAFIGRNPLLMTLSVEKVRRHLTFIMGTMKLPQSIICRYPFLLFCSLETLLRPRVLLFSKMREMGLGPEVNQAIIITALRMSEKKFLKKFVGCQEEEVRKELLLYYGASKGIKRLAESSKKTSYTSGFPF</sequence>
<dbReference type="GO" id="GO:0003676">
    <property type="term" value="F:nucleic acid binding"/>
    <property type="evidence" value="ECO:0007669"/>
    <property type="project" value="InterPro"/>
</dbReference>
<reference evidence="4" key="1">
    <citation type="journal article" date="2017" name="Nature">
        <title>The genome of Chenopodium quinoa.</title>
        <authorList>
            <person name="Jarvis D.E."/>
            <person name="Ho Y.S."/>
            <person name="Lightfoot D.J."/>
            <person name="Schmoeckel S.M."/>
            <person name="Li B."/>
            <person name="Borm T.J.A."/>
            <person name="Ohyanagi H."/>
            <person name="Mineta K."/>
            <person name="Michell C.T."/>
            <person name="Saber N."/>
            <person name="Kharbatia N.M."/>
            <person name="Rupper R.R."/>
            <person name="Sharp A.R."/>
            <person name="Dally N."/>
            <person name="Boughton B.A."/>
            <person name="Woo Y.H."/>
            <person name="Gao G."/>
            <person name="Schijlen E.G.W.M."/>
            <person name="Guo X."/>
            <person name="Momin A.A."/>
            <person name="Negrao S."/>
            <person name="Al-Babili S."/>
            <person name="Gehring C."/>
            <person name="Roessner U."/>
            <person name="Jung C."/>
            <person name="Murphy K."/>
            <person name="Arold S.T."/>
            <person name="Gojobori T."/>
            <person name="van der Linden C.G."/>
            <person name="van Loo E.N."/>
            <person name="Jellen E.N."/>
            <person name="Maughan P.J."/>
            <person name="Tester M."/>
        </authorList>
    </citation>
    <scope>NUCLEOTIDE SEQUENCE [LARGE SCALE GENOMIC DNA]</scope>
    <source>
        <strain evidence="4">cv. PI 614886</strain>
    </source>
</reference>